<sequence length="252" mass="29857">MVKKRPVLKESEFFSKGQLYFLPHISIDCVIFGFHNNELKVLLLQWKETLKWCLPGGFIYRDEHVNDAAIRILKSRTGLEDVYLQQFYTFGDPQRDRGNHGVKQKKNSWINDRFITIGYWAIVEYSQVKPTADEFSKTCEWWDIDKVPKLILDHNDILKEALESLRKNVNEYPVGKNLLPPKFTMPDLQRLYETLLGKKLDRRNFQKKMLSLDILQRLKERKSGVAHKAPYLYKFDEKKYQRALKQGLKFGL</sequence>
<accession>A0ABS5VP81</accession>
<dbReference type="Pfam" id="PF21906">
    <property type="entry name" value="WHD_NrtR"/>
    <property type="match status" value="1"/>
</dbReference>
<dbReference type="InterPro" id="IPR054105">
    <property type="entry name" value="WHD_NrtR"/>
</dbReference>
<organism evidence="2 3">
    <name type="scientific">Chryseosolibacter indicus</name>
    <dbReference type="NCBI Taxonomy" id="2782351"/>
    <lineage>
        <taxon>Bacteria</taxon>
        <taxon>Pseudomonadati</taxon>
        <taxon>Bacteroidota</taxon>
        <taxon>Cytophagia</taxon>
        <taxon>Cytophagales</taxon>
        <taxon>Chryseotaleaceae</taxon>
        <taxon>Chryseosolibacter</taxon>
    </lineage>
</organism>
<evidence type="ECO:0000313" key="2">
    <source>
        <dbReference type="EMBL" id="MBT1702607.1"/>
    </source>
</evidence>
<reference evidence="2 3" key="1">
    <citation type="submission" date="2021-05" db="EMBL/GenBank/DDBJ databases">
        <title>A Polyphasic approach of four new species of the genus Ohtaekwangia: Ohtaekwangia histidinii sp. nov., Ohtaekwangia cretensis sp. nov., Ohtaekwangia indiensis sp. nov., Ohtaekwangia reichenbachii sp. nov. from diverse environment.</title>
        <authorList>
            <person name="Octaviana S."/>
        </authorList>
    </citation>
    <scope>NUCLEOTIDE SEQUENCE [LARGE SCALE GENOMIC DNA]</scope>
    <source>
        <strain evidence="2 3">PWU20</strain>
    </source>
</reference>
<dbReference type="SUPFAM" id="SSF46785">
    <property type="entry name" value="Winged helix' DNA-binding domain"/>
    <property type="match status" value="1"/>
</dbReference>
<dbReference type="PANTHER" id="PTHR43736">
    <property type="entry name" value="ADP-RIBOSE PYROPHOSPHATASE"/>
    <property type="match status" value="1"/>
</dbReference>
<comment type="caution">
    <text evidence="2">The sequence shown here is derived from an EMBL/GenBank/DDBJ whole genome shotgun (WGS) entry which is preliminary data.</text>
</comment>
<protein>
    <submittedName>
        <fullName evidence="2">NUDIX domain-containing protein</fullName>
    </submittedName>
</protein>
<keyword evidence="3" id="KW-1185">Reference proteome</keyword>
<dbReference type="EMBL" id="JAHESD010000007">
    <property type="protein sequence ID" value="MBT1702607.1"/>
    <property type="molecule type" value="Genomic_DNA"/>
</dbReference>
<dbReference type="InterPro" id="IPR036388">
    <property type="entry name" value="WH-like_DNA-bd_sf"/>
</dbReference>
<dbReference type="Gene3D" id="3.90.79.10">
    <property type="entry name" value="Nucleoside Triphosphate Pyrophosphohydrolase"/>
    <property type="match status" value="1"/>
</dbReference>
<dbReference type="PROSITE" id="PS51462">
    <property type="entry name" value="NUDIX"/>
    <property type="match status" value="1"/>
</dbReference>
<dbReference type="CDD" id="cd18873">
    <property type="entry name" value="NUDIX_NadM_like"/>
    <property type="match status" value="1"/>
</dbReference>
<dbReference type="InterPro" id="IPR036390">
    <property type="entry name" value="WH_DNA-bd_sf"/>
</dbReference>
<name>A0ABS5VP81_9BACT</name>
<feature type="domain" description="Nudix hydrolase" evidence="1">
    <location>
        <begin position="22"/>
        <end position="166"/>
    </location>
</feature>
<dbReference type="SUPFAM" id="SSF55811">
    <property type="entry name" value="Nudix"/>
    <property type="match status" value="1"/>
</dbReference>
<dbReference type="Proteomes" id="UP000772618">
    <property type="component" value="Unassembled WGS sequence"/>
</dbReference>
<dbReference type="PANTHER" id="PTHR43736:SF4">
    <property type="entry name" value="SLR1690 PROTEIN"/>
    <property type="match status" value="1"/>
</dbReference>
<dbReference type="RefSeq" id="WP_254152575.1">
    <property type="nucleotide sequence ID" value="NZ_JAHESD010000007.1"/>
</dbReference>
<dbReference type="InterPro" id="IPR000086">
    <property type="entry name" value="NUDIX_hydrolase_dom"/>
</dbReference>
<dbReference type="InterPro" id="IPR015797">
    <property type="entry name" value="NUDIX_hydrolase-like_dom_sf"/>
</dbReference>
<evidence type="ECO:0000259" key="1">
    <source>
        <dbReference type="PROSITE" id="PS51462"/>
    </source>
</evidence>
<proteinExistence type="predicted"/>
<evidence type="ECO:0000313" key="3">
    <source>
        <dbReference type="Proteomes" id="UP000772618"/>
    </source>
</evidence>
<gene>
    <name evidence="2" type="ORF">KK060_04900</name>
</gene>
<dbReference type="Pfam" id="PF00293">
    <property type="entry name" value="NUDIX"/>
    <property type="match status" value="1"/>
</dbReference>
<dbReference type="Gene3D" id="1.10.10.10">
    <property type="entry name" value="Winged helix-like DNA-binding domain superfamily/Winged helix DNA-binding domain"/>
    <property type="match status" value="1"/>
</dbReference>